<sequence>MSLEDFRHVLGHFPTGVTVVTAMTQEGPTGFCCQSFSSLSLDPPMVLILPARTSTTWPRIEAAGRFCVNVLGHDQADLALGFARSGGDKFAGVTWAPGHNGAPRVEGACAWIEAEVASIGDGGDHVVVHGRVSELAADSSVAPLIFHRGEFAQLNCA</sequence>
<dbReference type="PANTHER" id="PTHR30466">
    <property type="entry name" value="FLAVIN REDUCTASE"/>
    <property type="match status" value="1"/>
</dbReference>
<evidence type="ECO:0000256" key="2">
    <source>
        <dbReference type="ARBA" id="ARBA00023002"/>
    </source>
</evidence>
<dbReference type="eggNOG" id="COG1853">
    <property type="taxonomic scope" value="Bacteria"/>
</dbReference>
<accession>H6MYT4</accession>
<dbReference type="HOGENOM" id="CLU_059021_1_0_11"/>
<dbReference type="GO" id="GO:0010181">
    <property type="term" value="F:FMN binding"/>
    <property type="evidence" value="ECO:0007669"/>
    <property type="project" value="InterPro"/>
</dbReference>
<dbReference type="Gene3D" id="2.30.110.10">
    <property type="entry name" value="Electron Transport, Fmn-binding Protein, Chain A"/>
    <property type="match status" value="1"/>
</dbReference>
<evidence type="ECO:0000313" key="4">
    <source>
        <dbReference type="EMBL" id="AFA71962.1"/>
    </source>
</evidence>
<reference evidence="4 5" key="1">
    <citation type="journal article" date="2012" name="Appl. Environ. Microbiol.">
        <title>Involvement of two latex-clearing proteins during rubber degradation and insights into the subsequent degradation pathway revealed by the genome sequence of Gordonia polyisoprenivorans strain VH2.</title>
        <authorList>
            <person name="Hiessl S."/>
            <person name="Schuldes J."/>
            <person name="Thurmer A."/>
            <person name="Halbsguth T."/>
            <person name="Broker D."/>
            <person name="Angelov A."/>
            <person name="Liebl W."/>
            <person name="Daniel R."/>
            <person name="Steinbuchel A."/>
        </authorList>
    </citation>
    <scope>NUCLEOTIDE SEQUENCE [LARGE SCALE GENOMIC DNA]</scope>
    <source>
        <strain evidence="5">DSM 44266 / VH2</strain>
    </source>
</reference>
<dbReference type="Pfam" id="PF01613">
    <property type="entry name" value="Flavin_Reduct"/>
    <property type="match status" value="1"/>
</dbReference>
<dbReference type="PANTHER" id="PTHR30466:SF11">
    <property type="entry name" value="FLAVIN-DEPENDENT MONOOXYGENASE, REDUCTASE SUBUNIT HSAB"/>
    <property type="match status" value="1"/>
</dbReference>
<dbReference type="Proteomes" id="UP000009154">
    <property type="component" value="Chromosome"/>
</dbReference>
<dbReference type="SUPFAM" id="SSF50475">
    <property type="entry name" value="FMN-binding split barrel"/>
    <property type="match status" value="1"/>
</dbReference>
<gene>
    <name evidence="4" type="ordered locus">GPOL_c08980</name>
</gene>
<keyword evidence="2" id="KW-0560">Oxidoreductase</keyword>
<organism evidence="4 5">
    <name type="scientific">Gordonia polyisoprenivorans (strain DSM 44266 / VH2)</name>
    <dbReference type="NCBI Taxonomy" id="1112204"/>
    <lineage>
        <taxon>Bacteria</taxon>
        <taxon>Bacillati</taxon>
        <taxon>Actinomycetota</taxon>
        <taxon>Actinomycetes</taxon>
        <taxon>Mycobacteriales</taxon>
        <taxon>Gordoniaceae</taxon>
        <taxon>Gordonia</taxon>
    </lineage>
</organism>
<dbReference type="AlphaFoldDB" id="H6MYT4"/>
<dbReference type="GeneID" id="90157983"/>
<dbReference type="EMBL" id="CP003119">
    <property type="protein sequence ID" value="AFA71962.1"/>
    <property type="molecule type" value="Genomic_DNA"/>
</dbReference>
<name>H6MYT4_GORPV</name>
<comment type="similarity">
    <text evidence="1">Belongs to the non-flavoprotein flavin reductase family.</text>
</comment>
<dbReference type="InterPro" id="IPR002563">
    <property type="entry name" value="Flavin_Rdtase-like_dom"/>
</dbReference>
<proteinExistence type="inferred from homology"/>
<feature type="domain" description="Flavin reductase like" evidence="3">
    <location>
        <begin position="10"/>
        <end position="153"/>
    </location>
</feature>
<evidence type="ECO:0000259" key="3">
    <source>
        <dbReference type="SMART" id="SM00903"/>
    </source>
</evidence>
<dbReference type="STRING" id="1112204.GPOL_c08980"/>
<dbReference type="SMART" id="SM00903">
    <property type="entry name" value="Flavin_Reduct"/>
    <property type="match status" value="1"/>
</dbReference>
<dbReference type="GO" id="GO:0042602">
    <property type="term" value="F:riboflavin reductase (NADPH) activity"/>
    <property type="evidence" value="ECO:0007669"/>
    <property type="project" value="TreeGrafter"/>
</dbReference>
<dbReference type="InterPro" id="IPR012349">
    <property type="entry name" value="Split_barrel_FMN-bd"/>
</dbReference>
<dbReference type="KEGG" id="gpo:GPOL_c08980"/>
<dbReference type="RefSeq" id="WP_014358898.1">
    <property type="nucleotide sequence ID" value="NC_016906.1"/>
</dbReference>
<dbReference type="InterPro" id="IPR050268">
    <property type="entry name" value="NADH-dep_flavin_reductase"/>
</dbReference>
<evidence type="ECO:0000256" key="1">
    <source>
        <dbReference type="ARBA" id="ARBA00008898"/>
    </source>
</evidence>
<evidence type="ECO:0000313" key="5">
    <source>
        <dbReference type="Proteomes" id="UP000009154"/>
    </source>
</evidence>
<keyword evidence="5" id="KW-1185">Reference proteome</keyword>
<protein>
    <submittedName>
        <fullName evidence="4">Putative NADPH-flavin oxidoreductase</fullName>
    </submittedName>
</protein>